<comment type="caution">
    <text evidence="2">The sequence shown here is derived from an EMBL/GenBank/DDBJ whole genome shotgun (WGS) entry which is preliminary data.</text>
</comment>
<evidence type="ECO:0000256" key="1">
    <source>
        <dbReference type="SAM" id="MobiDB-lite"/>
    </source>
</evidence>
<dbReference type="Proteomes" id="UP000746535">
    <property type="component" value="Unassembled WGS sequence"/>
</dbReference>
<organism evidence="2 3">
    <name type="scientific">Pseudomonas quercus</name>
    <dbReference type="NCBI Taxonomy" id="2722792"/>
    <lineage>
        <taxon>Bacteria</taxon>
        <taxon>Pseudomonadati</taxon>
        <taxon>Pseudomonadota</taxon>
        <taxon>Gammaproteobacteria</taxon>
        <taxon>Pseudomonadales</taxon>
        <taxon>Pseudomonadaceae</taxon>
        <taxon>Pseudomonas</taxon>
    </lineage>
</organism>
<proteinExistence type="predicted"/>
<protein>
    <submittedName>
        <fullName evidence="2">Uncharacterized protein</fullName>
    </submittedName>
</protein>
<keyword evidence="3" id="KW-1185">Reference proteome</keyword>
<sequence>MTQHSEREDLNHNPDEATKVGETHKKLNEQGEAQRPENKNEPGNAPVPTQ</sequence>
<gene>
    <name evidence="2" type="ORF">HBH25_14355</name>
</gene>
<evidence type="ECO:0000313" key="2">
    <source>
        <dbReference type="EMBL" id="NJP02028.1"/>
    </source>
</evidence>
<name>A0ABX0YJ49_9PSED</name>
<feature type="region of interest" description="Disordered" evidence="1">
    <location>
        <begin position="1"/>
        <end position="50"/>
    </location>
</feature>
<dbReference type="RefSeq" id="WP_168084599.1">
    <property type="nucleotide sequence ID" value="NZ_JAAVJI010000008.1"/>
</dbReference>
<reference evidence="2 3" key="1">
    <citation type="submission" date="2020-03" db="EMBL/GenBank/DDBJ databases">
        <authorList>
            <person name="Wang L."/>
            <person name="He N."/>
            <person name="Li Y."/>
            <person name="Fang Y."/>
            <person name="Zhang F."/>
        </authorList>
    </citation>
    <scope>NUCLEOTIDE SEQUENCE [LARGE SCALE GENOMIC DNA]</scope>
    <source>
        <strain evidence="3">hsmgli-8</strain>
    </source>
</reference>
<evidence type="ECO:0000313" key="3">
    <source>
        <dbReference type="Proteomes" id="UP000746535"/>
    </source>
</evidence>
<dbReference type="EMBL" id="JAAVJI010000008">
    <property type="protein sequence ID" value="NJP02028.1"/>
    <property type="molecule type" value="Genomic_DNA"/>
</dbReference>
<accession>A0ABX0YJ49</accession>
<feature type="compositionally biased region" description="Basic and acidic residues" evidence="1">
    <location>
        <begin position="1"/>
        <end position="40"/>
    </location>
</feature>